<dbReference type="GO" id="GO:0015627">
    <property type="term" value="C:type II protein secretion system complex"/>
    <property type="evidence" value="ECO:0007669"/>
    <property type="project" value="InterPro"/>
</dbReference>
<gene>
    <name evidence="3" type="ORF">JN12_02180</name>
</gene>
<dbReference type="OrthoDB" id="5396735at2"/>
<dbReference type="Proteomes" id="UP000319449">
    <property type="component" value="Unassembled WGS sequence"/>
</dbReference>
<evidence type="ECO:0000313" key="3">
    <source>
        <dbReference type="EMBL" id="TWJ18963.1"/>
    </source>
</evidence>
<feature type="domain" description="Type II secretion system protein GspB C-terminal" evidence="2">
    <location>
        <begin position="142"/>
        <end position="197"/>
    </location>
</feature>
<dbReference type="RefSeq" id="WP_145022553.1">
    <property type="nucleotide sequence ID" value="NZ_VLLN01000012.1"/>
</dbReference>
<proteinExistence type="predicted"/>
<dbReference type="Pfam" id="PF16537">
    <property type="entry name" value="T2SSB"/>
    <property type="match status" value="1"/>
</dbReference>
<evidence type="ECO:0000259" key="2">
    <source>
        <dbReference type="Pfam" id="PF16537"/>
    </source>
</evidence>
<dbReference type="AlphaFoldDB" id="A0A562VLX6"/>
<dbReference type="EMBL" id="VLLN01000012">
    <property type="protein sequence ID" value="TWJ18963.1"/>
    <property type="molecule type" value="Genomic_DNA"/>
</dbReference>
<sequence>MSLILDALRKMEEERAARRGGSVDIRPAVLSRHGDEPPKSGKLITPVVAGALLLLAGIGAGMLLKGTGPAAPPTHPVENSAAGTEDRPASPLPPAVPQTRPMPVEPVRTLPTATVSPVPATAPPRKTMAEDPPVTAFEPADPAINISGIAWQEERALRRAVVNGALVGEGAEVAGARIIEIRERSVKFSRGGRTFEVSYASAFPSR</sequence>
<feature type="region of interest" description="Disordered" evidence="1">
    <location>
        <begin position="69"/>
        <end position="102"/>
    </location>
</feature>
<accession>A0A562VLX6</accession>
<evidence type="ECO:0000256" key="1">
    <source>
        <dbReference type="SAM" id="MobiDB-lite"/>
    </source>
</evidence>
<organism evidence="3 4">
    <name type="scientific">Geobacter argillaceus</name>
    <dbReference type="NCBI Taxonomy" id="345631"/>
    <lineage>
        <taxon>Bacteria</taxon>
        <taxon>Pseudomonadati</taxon>
        <taxon>Thermodesulfobacteriota</taxon>
        <taxon>Desulfuromonadia</taxon>
        <taxon>Geobacterales</taxon>
        <taxon>Geobacteraceae</taxon>
        <taxon>Geobacter</taxon>
    </lineage>
</organism>
<name>A0A562VLX6_9BACT</name>
<protein>
    <submittedName>
        <fullName evidence="3">General secretion pathway protein B</fullName>
    </submittedName>
</protein>
<comment type="caution">
    <text evidence="3">The sequence shown here is derived from an EMBL/GenBank/DDBJ whole genome shotgun (WGS) entry which is preliminary data.</text>
</comment>
<dbReference type="InterPro" id="IPR032389">
    <property type="entry name" value="GspB_C"/>
</dbReference>
<evidence type="ECO:0000313" key="4">
    <source>
        <dbReference type="Proteomes" id="UP000319449"/>
    </source>
</evidence>
<reference evidence="3 4" key="1">
    <citation type="submission" date="2019-07" db="EMBL/GenBank/DDBJ databases">
        <title>Genomic Encyclopedia of Archaeal and Bacterial Type Strains, Phase II (KMG-II): from individual species to whole genera.</title>
        <authorList>
            <person name="Goeker M."/>
        </authorList>
    </citation>
    <scope>NUCLEOTIDE SEQUENCE [LARGE SCALE GENOMIC DNA]</scope>
    <source>
        <strain evidence="3 4">ATCC BAA-1139</strain>
    </source>
</reference>
<keyword evidence="4" id="KW-1185">Reference proteome</keyword>